<organism evidence="1 2">
    <name type="scientific">Pleurodeles waltl</name>
    <name type="common">Iberian ribbed newt</name>
    <dbReference type="NCBI Taxonomy" id="8319"/>
    <lineage>
        <taxon>Eukaryota</taxon>
        <taxon>Metazoa</taxon>
        <taxon>Chordata</taxon>
        <taxon>Craniata</taxon>
        <taxon>Vertebrata</taxon>
        <taxon>Euteleostomi</taxon>
        <taxon>Amphibia</taxon>
        <taxon>Batrachia</taxon>
        <taxon>Caudata</taxon>
        <taxon>Salamandroidea</taxon>
        <taxon>Salamandridae</taxon>
        <taxon>Pleurodelinae</taxon>
        <taxon>Pleurodeles</taxon>
    </lineage>
</organism>
<evidence type="ECO:0000313" key="1">
    <source>
        <dbReference type="EMBL" id="KAJ1203505.1"/>
    </source>
</evidence>
<comment type="caution">
    <text evidence="1">The sequence shown here is derived from an EMBL/GenBank/DDBJ whole genome shotgun (WGS) entry which is preliminary data.</text>
</comment>
<reference evidence="1" key="1">
    <citation type="journal article" date="2022" name="bioRxiv">
        <title>Sequencing and chromosome-scale assembly of the giantPleurodeles waltlgenome.</title>
        <authorList>
            <person name="Brown T."/>
            <person name="Elewa A."/>
            <person name="Iarovenko S."/>
            <person name="Subramanian E."/>
            <person name="Araus A.J."/>
            <person name="Petzold A."/>
            <person name="Susuki M."/>
            <person name="Suzuki K.-i.T."/>
            <person name="Hayashi T."/>
            <person name="Toyoda A."/>
            <person name="Oliveira C."/>
            <person name="Osipova E."/>
            <person name="Leigh N.D."/>
            <person name="Simon A."/>
            <person name="Yun M.H."/>
        </authorList>
    </citation>
    <scope>NUCLEOTIDE SEQUENCE</scope>
    <source>
        <strain evidence="1">20211129_DDA</strain>
        <tissue evidence="1">Liver</tissue>
    </source>
</reference>
<dbReference type="Proteomes" id="UP001066276">
    <property type="component" value="Chromosome 2_1"/>
</dbReference>
<keyword evidence="2" id="KW-1185">Reference proteome</keyword>
<name>A0AAV7VU01_PLEWA</name>
<accession>A0AAV7VU01</accession>
<proteinExistence type="predicted"/>
<sequence>MFGVHFLLHAQAPLWNNDGLRIGREMLNWLQRSRVGIIDPAQVLKDGEPKSFAKLQEQFNLQPQQEW</sequence>
<dbReference type="EMBL" id="JANPWB010000003">
    <property type="protein sequence ID" value="KAJ1203505.1"/>
    <property type="molecule type" value="Genomic_DNA"/>
</dbReference>
<evidence type="ECO:0000313" key="2">
    <source>
        <dbReference type="Proteomes" id="UP001066276"/>
    </source>
</evidence>
<dbReference type="AlphaFoldDB" id="A0AAV7VU01"/>
<protein>
    <submittedName>
        <fullName evidence="1">Uncharacterized protein</fullName>
    </submittedName>
</protein>
<gene>
    <name evidence="1" type="ORF">NDU88_007290</name>
</gene>